<reference evidence="1" key="1">
    <citation type="journal article" date="2019" name="Environ. Microbiol.">
        <title>Fungal ecological strategies reflected in gene transcription - a case study of two litter decomposers.</title>
        <authorList>
            <person name="Barbi F."/>
            <person name="Kohler A."/>
            <person name="Barry K."/>
            <person name="Baskaran P."/>
            <person name="Daum C."/>
            <person name="Fauchery L."/>
            <person name="Ihrmark K."/>
            <person name="Kuo A."/>
            <person name="LaButti K."/>
            <person name="Lipzen A."/>
            <person name="Morin E."/>
            <person name="Grigoriev I.V."/>
            <person name="Henrissat B."/>
            <person name="Lindahl B."/>
            <person name="Martin F."/>
        </authorList>
    </citation>
    <scope>NUCLEOTIDE SEQUENCE</scope>
    <source>
        <strain evidence="1">JB14</strain>
    </source>
</reference>
<evidence type="ECO:0000313" key="1">
    <source>
        <dbReference type="EMBL" id="KAE9388020.1"/>
    </source>
</evidence>
<keyword evidence="2" id="KW-1185">Reference proteome</keyword>
<gene>
    <name evidence="1" type="ORF">BT96DRAFT_1025600</name>
</gene>
<dbReference type="EMBL" id="ML769765">
    <property type="protein sequence ID" value="KAE9388020.1"/>
    <property type="molecule type" value="Genomic_DNA"/>
</dbReference>
<sequence>MLIPDAVDKKNVSAVLEKKNSSWEKALATQPDWVWKRCRRYVPSKDILYRNLKELFDCWGPVKCSKTGQTLFDQETWKKANAVLHDTKLGWLSDPDDVPLYVLEGDPDQNGLNIYHCLRGTNSVEGSVHNPIHKMFGSLNASPELADALVADWRHRHNVDAGSKHKLNVKYTGHYDPWLDFALQKLKGDILWSSSPSYPVWDMISDTNPLGFSLTEEKFGIPKIPPVVRLNADFQPYDGVSHSLKDSDMLVLTHLRGKQRDIYIFLAEAQDIKFAVTPFHTEQEFECFHNAVSAGDHVSHVLAAATRTKPGVRLHPIQDDMMVIDVPDQAPVSEEDIVMAPSPDEVQIQIPQDSSNMVSIPSSLPVLMSNASQMPILQSQSQFNFTGSGDFSGRSLSALPASAAGSSQQSQFSFTHGIHGGSISVPQSSQNYSVWKTLPPGQSPLTFTHMDQSDHANFGKMSKRKCRMCQQTDCPGSQNRLKCKNKPQQ</sequence>
<dbReference type="OrthoDB" id="3267843at2759"/>
<proteinExistence type="predicted"/>
<evidence type="ECO:0000313" key="2">
    <source>
        <dbReference type="Proteomes" id="UP000799118"/>
    </source>
</evidence>
<protein>
    <submittedName>
        <fullName evidence="1">Uncharacterized protein</fullName>
    </submittedName>
</protein>
<dbReference type="AlphaFoldDB" id="A0A6A4GRT1"/>
<dbReference type="Proteomes" id="UP000799118">
    <property type="component" value="Unassembled WGS sequence"/>
</dbReference>
<organism evidence="1 2">
    <name type="scientific">Gymnopus androsaceus JB14</name>
    <dbReference type="NCBI Taxonomy" id="1447944"/>
    <lineage>
        <taxon>Eukaryota</taxon>
        <taxon>Fungi</taxon>
        <taxon>Dikarya</taxon>
        <taxon>Basidiomycota</taxon>
        <taxon>Agaricomycotina</taxon>
        <taxon>Agaricomycetes</taxon>
        <taxon>Agaricomycetidae</taxon>
        <taxon>Agaricales</taxon>
        <taxon>Marasmiineae</taxon>
        <taxon>Omphalotaceae</taxon>
        <taxon>Gymnopus</taxon>
    </lineage>
</organism>
<name>A0A6A4GRT1_9AGAR</name>
<accession>A0A6A4GRT1</accession>